<protein>
    <submittedName>
        <fullName evidence="2">Uncharacterized protein</fullName>
    </submittedName>
</protein>
<accession>A0AAV7KZJ2</accession>
<dbReference type="EMBL" id="JANPWB010000016">
    <property type="protein sequence ID" value="KAJ1084896.1"/>
    <property type="molecule type" value="Genomic_DNA"/>
</dbReference>
<evidence type="ECO:0000313" key="3">
    <source>
        <dbReference type="Proteomes" id="UP001066276"/>
    </source>
</evidence>
<evidence type="ECO:0000313" key="2">
    <source>
        <dbReference type="EMBL" id="KAJ1084896.1"/>
    </source>
</evidence>
<reference evidence="2" key="1">
    <citation type="journal article" date="2022" name="bioRxiv">
        <title>Sequencing and chromosome-scale assembly of the giantPleurodeles waltlgenome.</title>
        <authorList>
            <person name="Brown T."/>
            <person name="Elewa A."/>
            <person name="Iarovenko S."/>
            <person name="Subramanian E."/>
            <person name="Araus A.J."/>
            <person name="Petzold A."/>
            <person name="Susuki M."/>
            <person name="Suzuki K.-i.T."/>
            <person name="Hayashi T."/>
            <person name="Toyoda A."/>
            <person name="Oliveira C."/>
            <person name="Osipova E."/>
            <person name="Leigh N.D."/>
            <person name="Simon A."/>
            <person name="Yun M.H."/>
        </authorList>
    </citation>
    <scope>NUCLEOTIDE SEQUENCE</scope>
    <source>
        <strain evidence="2">20211129_DDA</strain>
        <tissue evidence="2">Liver</tissue>
    </source>
</reference>
<gene>
    <name evidence="2" type="ORF">NDU88_005036</name>
</gene>
<sequence length="279" mass="29301">MRSIDSTTQRQPRPTPLLSTVPEPVGSSGPSAARVDWAACRQALLITPVGVGCEAPKRKEKPGACKVWSRRAVTEGGIEKHNPAQPIRSHGASSITSPYPRAVPSLWVNRIGLRLAVVRGARCWAQGERGGSGQKRTAAGLGGRGGEAWPPATAGTPAVEPRRLGASLEAAAGRPRNRGLVAGRADMCRRGLRRSGRKNKEGLVGSRGDLHWMPITCLGSWPPGAGFEVREGAEIGAGLSQAPAPTATVGARIQEHPGLNIIPRGPERGGTIDILNPPW</sequence>
<evidence type="ECO:0000256" key="1">
    <source>
        <dbReference type="SAM" id="MobiDB-lite"/>
    </source>
</evidence>
<feature type="region of interest" description="Disordered" evidence="1">
    <location>
        <begin position="1"/>
        <end position="30"/>
    </location>
</feature>
<proteinExistence type="predicted"/>
<name>A0AAV7KZJ2_PLEWA</name>
<feature type="compositionally biased region" description="Polar residues" evidence="1">
    <location>
        <begin position="1"/>
        <end position="12"/>
    </location>
</feature>
<feature type="region of interest" description="Disordered" evidence="1">
    <location>
        <begin position="127"/>
        <end position="161"/>
    </location>
</feature>
<keyword evidence="3" id="KW-1185">Reference proteome</keyword>
<dbReference type="Proteomes" id="UP001066276">
    <property type="component" value="Chromosome 12"/>
</dbReference>
<organism evidence="2 3">
    <name type="scientific">Pleurodeles waltl</name>
    <name type="common">Iberian ribbed newt</name>
    <dbReference type="NCBI Taxonomy" id="8319"/>
    <lineage>
        <taxon>Eukaryota</taxon>
        <taxon>Metazoa</taxon>
        <taxon>Chordata</taxon>
        <taxon>Craniata</taxon>
        <taxon>Vertebrata</taxon>
        <taxon>Euteleostomi</taxon>
        <taxon>Amphibia</taxon>
        <taxon>Batrachia</taxon>
        <taxon>Caudata</taxon>
        <taxon>Salamandroidea</taxon>
        <taxon>Salamandridae</taxon>
        <taxon>Pleurodelinae</taxon>
        <taxon>Pleurodeles</taxon>
    </lineage>
</organism>
<dbReference type="AlphaFoldDB" id="A0AAV7KZJ2"/>
<comment type="caution">
    <text evidence="2">The sequence shown here is derived from an EMBL/GenBank/DDBJ whole genome shotgun (WGS) entry which is preliminary data.</text>
</comment>